<evidence type="ECO:0000313" key="13">
    <source>
        <dbReference type="Proteomes" id="UP000004903"/>
    </source>
</evidence>
<gene>
    <name evidence="11" type="primary">kdpC</name>
    <name evidence="12" type="ORF">LTSERUB_1059</name>
</gene>
<name>G5QFD1_SALRU</name>
<dbReference type="HAMAP" id="MF_00276">
    <property type="entry name" value="KdpC"/>
    <property type="match status" value="1"/>
</dbReference>
<keyword evidence="1 11" id="KW-0813">Transport</keyword>
<keyword evidence="9 11" id="KW-0406">Ion transport</keyword>
<dbReference type="Pfam" id="PF02669">
    <property type="entry name" value="KdpC"/>
    <property type="match status" value="1"/>
</dbReference>
<dbReference type="PANTHER" id="PTHR30042">
    <property type="entry name" value="POTASSIUM-TRANSPORTING ATPASE C CHAIN"/>
    <property type="match status" value="1"/>
</dbReference>
<keyword evidence="5 11" id="KW-0547">Nucleotide-binding</keyword>
<dbReference type="GO" id="GO:0005524">
    <property type="term" value="F:ATP binding"/>
    <property type="evidence" value="ECO:0007669"/>
    <property type="project" value="UniProtKB-UniRule"/>
</dbReference>
<evidence type="ECO:0000256" key="6">
    <source>
        <dbReference type="ARBA" id="ARBA00022840"/>
    </source>
</evidence>
<evidence type="ECO:0000313" key="12">
    <source>
        <dbReference type="EMBL" id="EHC93461.1"/>
    </source>
</evidence>
<comment type="subunit">
    <text evidence="11">The system is composed of three essential subunits: KdpA, KdpB and KdpC.</text>
</comment>
<keyword evidence="3 11" id="KW-0633">Potassium transport</keyword>
<dbReference type="Proteomes" id="UP000004903">
    <property type="component" value="Unassembled WGS sequence"/>
</dbReference>
<keyword evidence="4 11" id="KW-0812">Transmembrane</keyword>
<keyword evidence="8 11" id="KW-1133">Transmembrane helix</keyword>
<keyword evidence="10 11" id="KW-0472">Membrane</keyword>
<evidence type="ECO:0000256" key="11">
    <source>
        <dbReference type="HAMAP-Rule" id="MF_00276"/>
    </source>
</evidence>
<dbReference type="InterPro" id="IPR003820">
    <property type="entry name" value="KdpC"/>
</dbReference>
<dbReference type="PANTHER" id="PTHR30042:SF2">
    <property type="entry name" value="POTASSIUM-TRANSPORTING ATPASE KDPC SUBUNIT"/>
    <property type="match status" value="1"/>
</dbReference>
<comment type="function">
    <text evidence="11">Part of the high-affinity ATP-driven potassium transport (or Kdp) system, which catalyzes the hydrolysis of ATP coupled with the electrogenic transport of potassium into the cytoplasm. This subunit acts as a catalytic chaperone that increases the ATP-binding affinity of the ATP-hydrolyzing subunit KdpB by the formation of a transient KdpB/KdpC/ATP ternary complex.</text>
</comment>
<evidence type="ECO:0000256" key="10">
    <source>
        <dbReference type="ARBA" id="ARBA00023136"/>
    </source>
</evidence>
<dbReference type="GO" id="GO:0005886">
    <property type="term" value="C:plasma membrane"/>
    <property type="evidence" value="ECO:0007669"/>
    <property type="project" value="UniProtKB-SubCell"/>
</dbReference>
<keyword evidence="7 11" id="KW-0630">Potassium</keyword>
<reference evidence="12 13" key="1">
    <citation type="journal article" date="2011" name="BMC Genomics">
        <title>Genome sequencing reveals diversification of virulence factor content and possible host adaptation in distinct subpopulations of Salmonella enterica.</title>
        <authorList>
            <person name="den Bakker H.C."/>
            <person name="Moreno Switt A.I."/>
            <person name="Govoni G."/>
            <person name="Cummings C.A."/>
            <person name="Ranieri M.L."/>
            <person name="Degoricija L."/>
            <person name="Hoelzer K."/>
            <person name="Rodriguez-Rivera L.D."/>
            <person name="Brown S."/>
            <person name="Bolchacova E."/>
            <person name="Furtado M.R."/>
            <person name="Wiedmann M."/>
        </authorList>
    </citation>
    <scope>NUCLEOTIDE SEQUENCE [LARGE SCALE GENOMIC DNA]</scope>
    <source>
        <strain evidence="12 13">A4-653</strain>
    </source>
</reference>
<proteinExistence type="inferred from homology"/>
<comment type="caution">
    <text evidence="12">The sequence shown here is derived from an EMBL/GenBank/DDBJ whole genome shotgun (WGS) entry which is preliminary data.</text>
</comment>
<accession>G5QFD1</accession>
<evidence type="ECO:0000256" key="4">
    <source>
        <dbReference type="ARBA" id="ARBA00022692"/>
    </source>
</evidence>
<evidence type="ECO:0000256" key="5">
    <source>
        <dbReference type="ARBA" id="ARBA00022741"/>
    </source>
</evidence>
<protein>
    <recommendedName>
        <fullName evidence="11">Potassium-transporting ATPase KdpC subunit</fullName>
    </recommendedName>
    <alternativeName>
        <fullName evidence="11">ATP phosphohydrolase [potassium-transporting] C chain</fullName>
    </alternativeName>
    <alternativeName>
        <fullName evidence="11">Potassium-binding and translocating subunit C</fullName>
    </alternativeName>
    <alternativeName>
        <fullName evidence="11">Potassium-translocating ATPase C chain</fullName>
    </alternativeName>
</protein>
<evidence type="ECO:0000256" key="7">
    <source>
        <dbReference type="ARBA" id="ARBA00022958"/>
    </source>
</evidence>
<keyword evidence="2 11" id="KW-1003">Cell membrane</keyword>
<organism evidence="12 13">
    <name type="scientific">Salmonella enterica subsp. enterica serovar Rubislaw str. A4-653</name>
    <dbReference type="NCBI Taxonomy" id="913081"/>
    <lineage>
        <taxon>Bacteria</taxon>
        <taxon>Pseudomonadati</taxon>
        <taxon>Pseudomonadota</taxon>
        <taxon>Gammaproteobacteria</taxon>
        <taxon>Enterobacterales</taxon>
        <taxon>Enterobacteriaceae</taxon>
        <taxon>Salmonella</taxon>
    </lineage>
</organism>
<evidence type="ECO:0000256" key="3">
    <source>
        <dbReference type="ARBA" id="ARBA00022538"/>
    </source>
</evidence>
<dbReference type="GO" id="GO:0008556">
    <property type="term" value="F:P-type potassium transmembrane transporter activity"/>
    <property type="evidence" value="ECO:0007669"/>
    <property type="project" value="InterPro"/>
</dbReference>
<evidence type="ECO:0000256" key="2">
    <source>
        <dbReference type="ARBA" id="ARBA00022475"/>
    </source>
</evidence>
<evidence type="ECO:0000256" key="9">
    <source>
        <dbReference type="ARBA" id="ARBA00023065"/>
    </source>
</evidence>
<evidence type="ECO:0000256" key="1">
    <source>
        <dbReference type="ARBA" id="ARBA00022448"/>
    </source>
</evidence>
<evidence type="ECO:0000256" key="8">
    <source>
        <dbReference type="ARBA" id="ARBA00022989"/>
    </source>
</evidence>
<comment type="subcellular location">
    <subcellularLocation>
        <location evidence="11">Cell membrane</location>
        <topology evidence="11">Single-pass membrane protein</topology>
    </subcellularLocation>
</comment>
<dbReference type="PATRIC" id="fig|913081.3.peg.883"/>
<keyword evidence="6 11" id="KW-0067">ATP-binding</keyword>
<dbReference type="NCBIfam" id="NF001454">
    <property type="entry name" value="PRK00315.1"/>
    <property type="match status" value="1"/>
</dbReference>
<comment type="similarity">
    <text evidence="11">Belongs to the KdpC family.</text>
</comment>
<dbReference type="NCBIfam" id="TIGR00681">
    <property type="entry name" value="kdpC"/>
    <property type="match status" value="1"/>
</dbReference>
<sequence>MMIGLRPAFSTMLFLLLLTGGVYPLLTTALGQWWFPWQANGSLIHKDHVIRGSALIGQSFTAAGYFHGRPSATADTPYNPLASGGSNLAASNPELDAQIQARVAALRAANPQASSAVPVELTTASASGLDNNLTPGAAAWQIPRVAAARQLPVEQVAQLVAEYTHRPLASFLGQPVVNIVELNLALDALQGHRAK</sequence>
<dbReference type="AlphaFoldDB" id="G5QFD1"/>
<dbReference type="EMBL" id="AFCT01000415">
    <property type="protein sequence ID" value="EHC93461.1"/>
    <property type="molecule type" value="Genomic_DNA"/>
</dbReference>
<dbReference type="PIRSF" id="PIRSF001296">
    <property type="entry name" value="K_ATPase_KdpC"/>
    <property type="match status" value="1"/>
</dbReference>